<dbReference type="Proteomes" id="UP000233387">
    <property type="component" value="Unassembled WGS sequence"/>
</dbReference>
<name>A0A2N3HX94_9BACT</name>
<keyword evidence="2" id="KW-1185">Reference proteome</keyword>
<dbReference type="RefSeq" id="WP_101359937.1">
    <property type="nucleotide sequence ID" value="NZ_NKXO01000091.1"/>
</dbReference>
<accession>A0A2N3HX94</accession>
<organism evidence="1 2">
    <name type="scientific">Raineya orbicola</name>
    <dbReference type="NCBI Taxonomy" id="2016530"/>
    <lineage>
        <taxon>Bacteria</taxon>
        <taxon>Pseudomonadati</taxon>
        <taxon>Bacteroidota</taxon>
        <taxon>Cytophagia</taxon>
        <taxon>Cytophagales</taxon>
        <taxon>Raineyaceae</taxon>
        <taxon>Raineya</taxon>
    </lineage>
</organism>
<evidence type="ECO:0000313" key="1">
    <source>
        <dbReference type="EMBL" id="PKQ62651.1"/>
    </source>
</evidence>
<protein>
    <submittedName>
        <fullName evidence="1">Uncharacterized protein</fullName>
    </submittedName>
</protein>
<dbReference type="EMBL" id="NKXO01000091">
    <property type="protein sequence ID" value="PKQ62651.1"/>
    <property type="molecule type" value="Genomic_DNA"/>
</dbReference>
<gene>
    <name evidence="1" type="ORF">Rain11_2674</name>
</gene>
<evidence type="ECO:0000313" key="2">
    <source>
        <dbReference type="Proteomes" id="UP000233387"/>
    </source>
</evidence>
<sequence length="117" mass="13507">MLTSELLREAFLEKILEIASFKEKGQKMGTLILQDVSFQRLEYKHCQKIAELMDWEVNSVARLFGINESFPATKLLSPKSEKKILQFLGEKNMRSLERKLILEVAIQQILALLQGLK</sequence>
<comment type="caution">
    <text evidence="1">The sequence shown here is derived from an EMBL/GenBank/DDBJ whole genome shotgun (WGS) entry which is preliminary data.</text>
</comment>
<reference evidence="1 2" key="1">
    <citation type="submission" date="2017-06" db="EMBL/GenBank/DDBJ databases">
        <title>Raineya orbicola gen. nov., sp. nov. a slightly thermophilic bacterium of the phylum Bacteroidetes and the description of Raineyaceae fam. nov.</title>
        <authorList>
            <person name="Albuquerque L."/>
            <person name="Polonia A.R.M."/>
            <person name="Barroso C."/>
            <person name="Froufe H.J.C."/>
            <person name="Lage O."/>
            <person name="Lobo-Da-Cunha A."/>
            <person name="Egas C."/>
            <person name="Da Costa M.S."/>
        </authorList>
    </citation>
    <scope>NUCLEOTIDE SEQUENCE [LARGE SCALE GENOMIC DNA]</scope>
    <source>
        <strain evidence="1 2">SPSPC-11</strain>
    </source>
</reference>
<dbReference type="AlphaFoldDB" id="A0A2N3HX94"/>
<proteinExistence type="predicted"/>